<dbReference type="Pfam" id="PF12710">
    <property type="entry name" value="HAD"/>
    <property type="match status" value="1"/>
</dbReference>
<gene>
    <name evidence="1" type="ORF">DXN05_14945</name>
</gene>
<protein>
    <submittedName>
        <fullName evidence="1">Haloacid dehalogenase-like hydrolase</fullName>
    </submittedName>
</protein>
<dbReference type="CDD" id="cd01427">
    <property type="entry name" value="HAD_like"/>
    <property type="match status" value="1"/>
</dbReference>
<dbReference type="InterPro" id="IPR036412">
    <property type="entry name" value="HAD-like_sf"/>
</dbReference>
<evidence type="ECO:0000313" key="1">
    <source>
        <dbReference type="EMBL" id="RFM27323.1"/>
    </source>
</evidence>
<keyword evidence="1" id="KW-0378">Hydrolase</keyword>
<name>A0A3E1NHA1_9BACT</name>
<organism evidence="1 2">
    <name type="scientific">Deminuibacter soli</name>
    <dbReference type="NCBI Taxonomy" id="2291815"/>
    <lineage>
        <taxon>Bacteria</taxon>
        <taxon>Pseudomonadati</taxon>
        <taxon>Bacteroidota</taxon>
        <taxon>Chitinophagia</taxon>
        <taxon>Chitinophagales</taxon>
        <taxon>Chitinophagaceae</taxon>
        <taxon>Deminuibacter</taxon>
    </lineage>
</organism>
<dbReference type="Gene3D" id="3.40.50.1000">
    <property type="entry name" value="HAD superfamily/HAD-like"/>
    <property type="match status" value="1"/>
</dbReference>
<evidence type="ECO:0000313" key="2">
    <source>
        <dbReference type="Proteomes" id="UP000261284"/>
    </source>
</evidence>
<dbReference type="GO" id="GO:0016787">
    <property type="term" value="F:hydrolase activity"/>
    <property type="evidence" value="ECO:0007669"/>
    <property type="project" value="UniProtKB-KW"/>
</dbReference>
<comment type="caution">
    <text evidence="1">The sequence shown here is derived from an EMBL/GenBank/DDBJ whole genome shotgun (WGS) entry which is preliminary data.</text>
</comment>
<keyword evidence="2" id="KW-1185">Reference proteome</keyword>
<dbReference type="SUPFAM" id="SSF56784">
    <property type="entry name" value="HAD-like"/>
    <property type="match status" value="1"/>
</dbReference>
<dbReference type="AlphaFoldDB" id="A0A3E1NHA1"/>
<accession>A0A3E1NHA1</accession>
<dbReference type="InterPro" id="IPR023214">
    <property type="entry name" value="HAD_sf"/>
</dbReference>
<proteinExistence type="predicted"/>
<dbReference type="EMBL" id="QTJU01000005">
    <property type="protein sequence ID" value="RFM27323.1"/>
    <property type="molecule type" value="Genomic_DNA"/>
</dbReference>
<dbReference type="OrthoDB" id="9799365at2"/>
<dbReference type="RefSeq" id="WP_116848080.1">
    <property type="nucleotide sequence ID" value="NZ_QTJU01000005.1"/>
</dbReference>
<sequence length="346" mass="38691">MFNAVARFIVAVCITGMVLWGCKGKEQRAGANYADSTIVTGSNPLSSWKDGAAKQRILAYFKAATDSTNAGYVPVDKRLLVTDNDGTLWPEQPFPFQLIFTLDFIRANAATHPEWKNIPVVKAIVANDKAGLMKAGERGLMQAMFLAHSGMTTDQFDASVRQWIDTARDARFHKRYTELVYQPMLELLELAKKHRFRVFVVSGGGADFMRVWAPQAYGIPASQVIGSYNAVKYEVKDGKPVLTKLPENILPDDKQNKPVAIRQFIGQQPVICLGNSDGDQAMMQYTSANKYPSLCLIVKHTDSTREYQYDVHTLSGHLETALKEAAQKNWLVVDMQKDFAKVFAWE</sequence>
<dbReference type="Proteomes" id="UP000261284">
    <property type="component" value="Unassembled WGS sequence"/>
</dbReference>
<reference evidence="1 2" key="1">
    <citation type="submission" date="2018-08" db="EMBL/GenBank/DDBJ databases">
        <title>Chitinophagaceae sp. K23C18032701, a novel bacterium isolated from forest soil.</title>
        <authorList>
            <person name="Wang C."/>
        </authorList>
    </citation>
    <scope>NUCLEOTIDE SEQUENCE [LARGE SCALE GENOMIC DNA]</scope>
    <source>
        <strain evidence="1 2">K23C18032701</strain>
    </source>
</reference>